<accession>A0A1E3PD37</accession>
<dbReference type="GO" id="GO:0019005">
    <property type="term" value="C:SCF ubiquitin ligase complex"/>
    <property type="evidence" value="ECO:0007669"/>
    <property type="project" value="TreeGrafter"/>
</dbReference>
<dbReference type="PANTHER" id="PTHR13318">
    <property type="entry name" value="PARTNER OF PAIRED, ISOFORM B-RELATED"/>
    <property type="match status" value="1"/>
</dbReference>
<dbReference type="Proteomes" id="UP000094112">
    <property type="component" value="Unassembled WGS sequence"/>
</dbReference>
<dbReference type="OrthoDB" id="10487662at2759"/>
<protein>
    <submittedName>
        <fullName evidence="1">Uncharacterized protein</fullName>
    </submittedName>
</protein>
<dbReference type="InterPro" id="IPR032675">
    <property type="entry name" value="LRR_dom_sf"/>
</dbReference>
<dbReference type="PANTHER" id="PTHR13318:SF95">
    <property type="entry name" value="F-BOX PROTEIN YLR352W"/>
    <property type="match status" value="1"/>
</dbReference>
<dbReference type="Gene3D" id="3.80.10.10">
    <property type="entry name" value="Ribonuclease Inhibitor"/>
    <property type="match status" value="1"/>
</dbReference>
<dbReference type="RefSeq" id="XP_019042004.1">
    <property type="nucleotide sequence ID" value="XM_019183066.1"/>
</dbReference>
<dbReference type="EMBL" id="KV454208">
    <property type="protein sequence ID" value="ODQ62797.1"/>
    <property type="molecule type" value="Genomic_DNA"/>
</dbReference>
<dbReference type="GeneID" id="30200312"/>
<name>A0A1E3PD37_WICAA</name>
<keyword evidence="2" id="KW-1185">Reference proteome</keyword>
<evidence type="ECO:0000313" key="2">
    <source>
        <dbReference type="Proteomes" id="UP000094112"/>
    </source>
</evidence>
<dbReference type="GO" id="GO:0031146">
    <property type="term" value="P:SCF-dependent proteasomal ubiquitin-dependent protein catabolic process"/>
    <property type="evidence" value="ECO:0007669"/>
    <property type="project" value="TreeGrafter"/>
</dbReference>
<sequence>MNSLDFGKYPKALKIMASDVDLIENITFAELTDLVIVSTGGQDPRESSELSTIRNIELPKLKNIIIRGVSYLINIKSSSDVERFHLSNSVEETTHLQTLHFPYLKFLVINGTHIIGLNSLYAPDCHRLTVNDFEIFDERSHILNQINHLTCYSSRTALERIDSNELVCLEVGQLTKEDLQLITSMDFPKLSKLMIDFGEHNMDDMGCSISFAPMLTDVELLYSTGLGFLRNTWSTLKNLKLELCGSWSLYDATLDNLETFELQVGESSDFVEISNCHFPKLITLAVCSDWFGGQTEGVFENIKAPLLKSIVYEMSVDTLDLTMSCSNLKSVDIQNVSCLVLGKNQSLKEFTSRDNYLKRHLQGFATIVSDIDYDPSLFPKYCDYINIHRFSPELVRSEVVFFVIQDLANPSLVNKISQIQTTPTSFILHNNYIHVLNCPDDDRFGWGDDADLEMTAKEAYDFYYPLSGEWESILENSTELLQLAHSQKFLKSVEFPYIKRLTLDKVDINSVKLKTPSLKELTLRNCTSTDESPQFTFPLLSNLDLEGASKCLIEKLDFGAYPDEKLSIVYGEISLMRNLTIGKAKTVSITVDSDIFMREWTSFMDISLPNCMQLYLDGFQNIKSISAPLLSLLSIQHINDREFHLNNFAAKHLESLILRNLMIAHFSDADFQKLEYLDIFECTMGSVTGCFPRAETVRVSSCFLDDCFKNLDTQNLTIFEISRCEFNTGDNTTVLPPALFPSLKILCIVQFPKDGHLNIQAPNLEELCLQDPLCPIEQLCNKFPKLQALSIAANSSTIMRNVTIHGIKKVELLSSALDPTFQLVDCSFPTLEQFKAIGPAGSFIIEPCEDILDFRAPNLKSYKGNNLRIDKLDLSKFPQLRELEIGGVIELTLGEVSQNLVEFTLNGVSLKELQYSKDPENIVNFDRPAMYPTDLEPILVKFEDYASANKRS</sequence>
<reference evidence="1 2" key="1">
    <citation type="journal article" date="2016" name="Proc. Natl. Acad. Sci. U.S.A.">
        <title>Comparative genomics of biotechnologically important yeasts.</title>
        <authorList>
            <person name="Riley R."/>
            <person name="Haridas S."/>
            <person name="Wolfe K.H."/>
            <person name="Lopes M.R."/>
            <person name="Hittinger C.T."/>
            <person name="Goeker M."/>
            <person name="Salamov A.A."/>
            <person name="Wisecaver J.H."/>
            <person name="Long T.M."/>
            <person name="Calvey C.H."/>
            <person name="Aerts A.L."/>
            <person name="Barry K.W."/>
            <person name="Choi C."/>
            <person name="Clum A."/>
            <person name="Coughlan A.Y."/>
            <person name="Deshpande S."/>
            <person name="Douglass A.P."/>
            <person name="Hanson S.J."/>
            <person name="Klenk H.-P."/>
            <person name="LaButti K.M."/>
            <person name="Lapidus A."/>
            <person name="Lindquist E.A."/>
            <person name="Lipzen A.M."/>
            <person name="Meier-Kolthoff J.P."/>
            <person name="Ohm R.A."/>
            <person name="Otillar R.P."/>
            <person name="Pangilinan J.L."/>
            <person name="Peng Y."/>
            <person name="Rokas A."/>
            <person name="Rosa C.A."/>
            <person name="Scheuner C."/>
            <person name="Sibirny A.A."/>
            <person name="Slot J.C."/>
            <person name="Stielow J.B."/>
            <person name="Sun H."/>
            <person name="Kurtzman C.P."/>
            <person name="Blackwell M."/>
            <person name="Grigoriev I.V."/>
            <person name="Jeffries T.W."/>
        </authorList>
    </citation>
    <scope>NUCLEOTIDE SEQUENCE [LARGE SCALE GENOMIC DNA]</scope>
    <source>
        <strain evidence="2">ATCC 58044 / CBS 1984 / NCYC 433 / NRRL Y-366-8</strain>
    </source>
</reference>
<proteinExistence type="predicted"/>
<dbReference type="AlphaFoldDB" id="A0A1E3PD37"/>
<gene>
    <name evidence="1" type="ORF">WICANDRAFT_60846</name>
</gene>
<organism evidence="1 2">
    <name type="scientific">Wickerhamomyces anomalus (strain ATCC 58044 / CBS 1984 / NCYC 433 / NRRL Y-366-8)</name>
    <name type="common">Yeast</name>
    <name type="synonym">Hansenula anomala</name>
    <dbReference type="NCBI Taxonomy" id="683960"/>
    <lineage>
        <taxon>Eukaryota</taxon>
        <taxon>Fungi</taxon>
        <taxon>Dikarya</taxon>
        <taxon>Ascomycota</taxon>
        <taxon>Saccharomycotina</taxon>
        <taxon>Saccharomycetes</taxon>
        <taxon>Phaffomycetales</taxon>
        <taxon>Wickerhamomycetaceae</taxon>
        <taxon>Wickerhamomyces</taxon>
    </lineage>
</organism>
<evidence type="ECO:0000313" key="1">
    <source>
        <dbReference type="EMBL" id="ODQ62797.1"/>
    </source>
</evidence>